<organism evidence="1">
    <name type="scientific">marine sediment metagenome</name>
    <dbReference type="NCBI Taxonomy" id="412755"/>
    <lineage>
        <taxon>unclassified sequences</taxon>
        <taxon>metagenomes</taxon>
        <taxon>ecological metagenomes</taxon>
    </lineage>
</organism>
<reference evidence="1" key="1">
    <citation type="journal article" date="2015" name="Nature">
        <title>Complex archaea that bridge the gap between prokaryotes and eukaryotes.</title>
        <authorList>
            <person name="Spang A."/>
            <person name="Saw J.H."/>
            <person name="Jorgensen S.L."/>
            <person name="Zaremba-Niedzwiedzka K."/>
            <person name="Martijn J."/>
            <person name="Lind A.E."/>
            <person name="van Eijk R."/>
            <person name="Schleper C."/>
            <person name="Guy L."/>
            <person name="Ettema T.J."/>
        </authorList>
    </citation>
    <scope>NUCLEOTIDE SEQUENCE</scope>
</reference>
<name>A0A0F9N9H2_9ZZZZ</name>
<evidence type="ECO:0000313" key="1">
    <source>
        <dbReference type="EMBL" id="KKN08547.1"/>
    </source>
</evidence>
<protein>
    <submittedName>
        <fullName evidence="1">Uncharacterized protein</fullName>
    </submittedName>
</protein>
<feature type="non-terminal residue" evidence="1">
    <location>
        <position position="1"/>
    </location>
</feature>
<accession>A0A0F9N9H2</accession>
<dbReference type="AlphaFoldDB" id="A0A0F9N9H2"/>
<dbReference type="EMBL" id="LAZR01004442">
    <property type="protein sequence ID" value="KKN08547.1"/>
    <property type="molecule type" value="Genomic_DNA"/>
</dbReference>
<comment type="caution">
    <text evidence="1">The sequence shown here is derived from an EMBL/GenBank/DDBJ whole genome shotgun (WGS) entry which is preliminary data.</text>
</comment>
<gene>
    <name evidence="1" type="ORF">LCGC14_1055600</name>
</gene>
<sequence>LLARGKRLERAASLRTDTFSAEDWDDLDDVPAEELEELEEGVF</sequence>
<proteinExistence type="predicted"/>